<dbReference type="SUPFAM" id="SSF144083">
    <property type="entry name" value="Magnesium transport protein CorA, transmembrane region"/>
    <property type="match status" value="1"/>
</dbReference>
<evidence type="ECO:0000256" key="2">
    <source>
        <dbReference type="ARBA" id="ARBA00022692"/>
    </source>
</evidence>
<organism evidence="6 7">
    <name type="scientific">Colletotrichum nymphaeae SA-01</name>
    <dbReference type="NCBI Taxonomy" id="1460502"/>
    <lineage>
        <taxon>Eukaryota</taxon>
        <taxon>Fungi</taxon>
        <taxon>Dikarya</taxon>
        <taxon>Ascomycota</taxon>
        <taxon>Pezizomycotina</taxon>
        <taxon>Sordariomycetes</taxon>
        <taxon>Hypocreomycetidae</taxon>
        <taxon>Glomerellales</taxon>
        <taxon>Glomerellaceae</taxon>
        <taxon>Colletotrichum</taxon>
        <taxon>Colletotrichum acutatum species complex</taxon>
    </lineage>
</organism>
<gene>
    <name evidence="6" type="ORF">CNYM01_13998</name>
</gene>
<proteinExistence type="predicted"/>
<reference evidence="6 7" key="1">
    <citation type="submission" date="2014-02" db="EMBL/GenBank/DDBJ databases">
        <title>The genome sequence of Colletotrichum nymphaeae SA-01.</title>
        <authorList>
            <person name="Baroncelli R."/>
            <person name="Thon M.R."/>
        </authorList>
    </citation>
    <scope>NUCLEOTIDE SEQUENCE [LARGE SCALE GENOMIC DNA]</scope>
    <source>
        <strain evidence="6 7">SA-01</strain>
    </source>
</reference>
<feature type="transmembrane region" description="Helical" evidence="5">
    <location>
        <begin position="87"/>
        <end position="107"/>
    </location>
</feature>
<evidence type="ECO:0000256" key="4">
    <source>
        <dbReference type="ARBA" id="ARBA00023136"/>
    </source>
</evidence>
<sequence>MKHLHHEVSVRQDLERDKSHTIEKQRISECCDSVIRELDFQRSHVLVLTAKLESVTTMVRDLVNLRNTYTTETLTARTVTEAHTMRVIALLTLCFLPPTFVAGFLDMGYIDIKSERGMIKLDLKPGVWVYLAISLPLVVVILSTYLLWDRRNMRNVARQGSIV</sequence>
<name>A0A135UX26_9PEZI</name>
<comment type="caution">
    <text evidence="6">The sequence shown here is derived from an EMBL/GenBank/DDBJ whole genome shotgun (WGS) entry which is preliminary data.</text>
</comment>
<comment type="subcellular location">
    <subcellularLocation>
        <location evidence="1">Membrane</location>
        <topology evidence="1">Multi-pass membrane protein</topology>
    </subcellularLocation>
</comment>
<dbReference type="GO" id="GO:0016020">
    <property type="term" value="C:membrane"/>
    <property type="evidence" value="ECO:0007669"/>
    <property type="project" value="UniProtKB-SubCell"/>
</dbReference>
<evidence type="ECO:0000313" key="6">
    <source>
        <dbReference type="EMBL" id="KXH64867.1"/>
    </source>
</evidence>
<dbReference type="Proteomes" id="UP000070054">
    <property type="component" value="Unassembled WGS sequence"/>
</dbReference>
<feature type="transmembrane region" description="Helical" evidence="5">
    <location>
        <begin position="127"/>
        <end position="148"/>
    </location>
</feature>
<evidence type="ECO:0000256" key="5">
    <source>
        <dbReference type="SAM" id="Phobius"/>
    </source>
</evidence>
<dbReference type="Gene3D" id="1.20.58.340">
    <property type="entry name" value="Magnesium transport protein CorA, transmembrane region"/>
    <property type="match status" value="1"/>
</dbReference>
<dbReference type="AlphaFoldDB" id="A0A135UX26"/>
<keyword evidence="7" id="KW-1185">Reference proteome</keyword>
<dbReference type="EMBL" id="JEMN01000046">
    <property type="protein sequence ID" value="KXH64867.1"/>
    <property type="molecule type" value="Genomic_DNA"/>
</dbReference>
<accession>A0A135UX26</accession>
<protein>
    <submittedName>
        <fullName evidence="6">Uncharacterized protein</fullName>
    </submittedName>
</protein>
<dbReference type="OrthoDB" id="5392974at2759"/>
<dbReference type="InterPro" id="IPR045863">
    <property type="entry name" value="CorA_TM1_TM2"/>
</dbReference>
<evidence type="ECO:0000256" key="3">
    <source>
        <dbReference type="ARBA" id="ARBA00022989"/>
    </source>
</evidence>
<keyword evidence="2 5" id="KW-0812">Transmembrane</keyword>
<keyword evidence="4 5" id="KW-0472">Membrane</keyword>
<evidence type="ECO:0000256" key="1">
    <source>
        <dbReference type="ARBA" id="ARBA00004141"/>
    </source>
</evidence>
<keyword evidence="3 5" id="KW-1133">Transmembrane helix</keyword>
<evidence type="ECO:0000313" key="7">
    <source>
        <dbReference type="Proteomes" id="UP000070054"/>
    </source>
</evidence>